<protein>
    <submittedName>
        <fullName evidence="1">Uncharacterized protein</fullName>
    </submittedName>
</protein>
<name>A0A9D5HNB4_9LILI</name>
<accession>A0A9D5HNB4</accession>
<dbReference type="EMBL" id="JAGGNH010000002">
    <property type="protein sequence ID" value="KAJ0981857.1"/>
    <property type="molecule type" value="Genomic_DNA"/>
</dbReference>
<evidence type="ECO:0000313" key="2">
    <source>
        <dbReference type="Proteomes" id="UP001085076"/>
    </source>
</evidence>
<evidence type="ECO:0000313" key="1">
    <source>
        <dbReference type="EMBL" id="KAJ0981857.1"/>
    </source>
</evidence>
<organism evidence="1 2">
    <name type="scientific">Dioscorea zingiberensis</name>
    <dbReference type="NCBI Taxonomy" id="325984"/>
    <lineage>
        <taxon>Eukaryota</taxon>
        <taxon>Viridiplantae</taxon>
        <taxon>Streptophyta</taxon>
        <taxon>Embryophyta</taxon>
        <taxon>Tracheophyta</taxon>
        <taxon>Spermatophyta</taxon>
        <taxon>Magnoliopsida</taxon>
        <taxon>Liliopsida</taxon>
        <taxon>Dioscoreales</taxon>
        <taxon>Dioscoreaceae</taxon>
        <taxon>Dioscorea</taxon>
    </lineage>
</organism>
<proteinExistence type="predicted"/>
<dbReference type="AlphaFoldDB" id="A0A9D5HNB4"/>
<reference evidence="1" key="1">
    <citation type="submission" date="2021-03" db="EMBL/GenBank/DDBJ databases">
        <authorList>
            <person name="Li Z."/>
            <person name="Yang C."/>
        </authorList>
    </citation>
    <scope>NUCLEOTIDE SEQUENCE</scope>
    <source>
        <strain evidence="1">Dzin_1.0</strain>
        <tissue evidence="1">Leaf</tissue>
    </source>
</reference>
<sequence>MQANIDDDRYRWSSLSHGNGPGFVTYVKRPWTSSAHQTFDKKSQREDITRSLWIHCALDCWKVGLLYYTCP</sequence>
<dbReference type="Proteomes" id="UP001085076">
    <property type="component" value="Miscellaneous, Linkage group lg02"/>
</dbReference>
<gene>
    <name evidence="1" type="ORF">J5N97_010112</name>
</gene>
<keyword evidence="2" id="KW-1185">Reference proteome</keyword>
<comment type="caution">
    <text evidence="1">The sequence shown here is derived from an EMBL/GenBank/DDBJ whole genome shotgun (WGS) entry which is preliminary data.</text>
</comment>
<reference evidence="1" key="2">
    <citation type="journal article" date="2022" name="Hortic Res">
        <title>The genome of Dioscorea zingiberensis sheds light on the biosynthesis, origin and evolution of the medicinally important diosgenin saponins.</title>
        <authorList>
            <person name="Li Y."/>
            <person name="Tan C."/>
            <person name="Li Z."/>
            <person name="Guo J."/>
            <person name="Li S."/>
            <person name="Chen X."/>
            <person name="Wang C."/>
            <person name="Dai X."/>
            <person name="Yang H."/>
            <person name="Song W."/>
            <person name="Hou L."/>
            <person name="Xu J."/>
            <person name="Tong Z."/>
            <person name="Xu A."/>
            <person name="Yuan X."/>
            <person name="Wang W."/>
            <person name="Yang Q."/>
            <person name="Chen L."/>
            <person name="Sun Z."/>
            <person name="Wang K."/>
            <person name="Pan B."/>
            <person name="Chen J."/>
            <person name="Bao Y."/>
            <person name="Liu F."/>
            <person name="Qi X."/>
            <person name="Gang D.R."/>
            <person name="Wen J."/>
            <person name="Li J."/>
        </authorList>
    </citation>
    <scope>NUCLEOTIDE SEQUENCE</scope>
    <source>
        <strain evidence="1">Dzin_1.0</strain>
    </source>
</reference>